<name>I3YXX7_AEQSU</name>
<dbReference type="EMBL" id="CP003280">
    <property type="protein sequence ID" value="AFL81845.1"/>
    <property type="molecule type" value="Genomic_DNA"/>
</dbReference>
<comment type="caution">
    <text evidence="7">Lacks conserved residue(s) required for the propagation of feature annotation.</text>
</comment>
<evidence type="ECO:0000259" key="11">
    <source>
        <dbReference type="Pfam" id="PF01243"/>
    </source>
</evidence>
<sequence>MDENLESYRKSYEKGILSEETVAENPMQQFRTWFFEVKDNGGVDEVNAMTISTIGTDGFPKGRVVLLKKYDEYGFYFYTNYTSEKGKSLANNNKVSLSFFWPNMERQIIIKGSAEKTSEADSTNYFHSRPKGSQLGASVSHQSSVVESREFLEKNLAELEKKYENQEVPKPKEWGGFLVKPVSIEFWQGRPNRLHDRIRYTLNNDDWVIERLAP</sequence>
<dbReference type="NCBIfam" id="NF004231">
    <property type="entry name" value="PRK05679.1"/>
    <property type="match status" value="1"/>
</dbReference>
<evidence type="ECO:0000256" key="6">
    <source>
        <dbReference type="ARBA" id="ARBA00023096"/>
    </source>
</evidence>
<comment type="pathway">
    <text evidence="7">Cofactor metabolism; pyridoxal 5'-phosphate salvage; pyridoxal 5'-phosphate from pyridoxamine 5'-phosphate: step 1/1.</text>
</comment>
<evidence type="ECO:0000313" key="13">
    <source>
        <dbReference type="EMBL" id="AFL81845.1"/>
    </source>
</evidence>
<dbReference type="HOGENOM" id="CLU_032263_2_2_10"/>
<feature type="binding site" evidence="7 9">
    <location>
        <begin position="142"/>
        <end position="143"/>
    </location>
    <ligand>
        <name>FMN</name>
        <dbReference type="ChEBI" id="CHEBI:58210"/>
    </ligand>
</feature>
<feature type="binding site" evidence="8">
    <location>
        <begin position="9"/>
        <end position="12"/>
    </location>
    <ligand>
        <name>substrate</name>
    </ligand>
</feature>
<evidence type="ECO:0000313" key="14">
    <source>
        <dbReference type="Proteomes" id="UP000006049"/>
    </source>
</evidence>
<feature type="binding site" evidence="7 9">
    <location>
        <position position="85"/>
    </location>
    <ligand>
        <name>FMN</name>
        <dbReference type="ChEBI" id="CHEBI:58210"/>
    </ligand>
</feature>
<feature type="binding site" evidence="7 8">
    <location>
        <position position="125"/>
    </location>
    <ligand>
        <name>substrate</name>
    </ligand>
</feature>
<dbReference type="EC" id="1.4.3.5" evidence="7"/>
<dbReference type="InterPro" id="IPR019576">
    <property type="entry name" value="Pyridoxamine_oxidase_dimer_C"/>
</dbReference>
<dbReference type="AlphaFoldDB" id="I3YXX7"/>
<evidence type="ECO:0000256" key="9">
    <source>
        <dbReference type="PIRSR" id="PIRSR000190-2"/>
    </source>
</evidence>
<keyword evidence="14" id="KW-1185">Reference proteome</keyword>
<feature type="binding site" evidence="7 9">
    <location>
        <position position="197"/>
    </location>
    <ligand>
        <name>FMN</name>
        <dbReference type="ChEBI" id="CHEBI:58210"/>
    </ligand>
</feature>
<feature type="coiled-coil region" evidence="10">
    <location>
        <begin position="142"/>
        <end position="169"/>
    </location>
</feature>
<feature type="binding site" evidence="7 8">
    <location>
        <begin position="193"/>
        <end position="195"/>
    </location>
    <ligand>
        <name>substrate</name>
    </ligand>
</feature>
<comment type="catalytic activity">
    <reaction evidence="7">
        <text>pyridoxamine 5'-phosphate + O2 + H2O = pyridoxal 5'-phosphate + H2O2 + NH4(+)</text>
        <dbReference type="Rhea" id="RHEA:15817"/>
        <dbReference type="ChEBI" id="CHEBI:15377"/>
        <dbReference type="ChEBI" id="CHEBI:15379"/>
        <dbReference type="ChEBI" id="CHEBI:16240"/>
        <dbReference type="ChEBI" id="CHEBI:28938"/>
        <dbReference type="ChEBI" id="CHEBI:58451"/>
        <dbReference type="ChEBI" id="CHEBI:597326"/>
        <dbReference type="EC" id="1.4.3.5"/>
    </reaction>
</comment>
<evidence type="ECO:0000256" key="1">
    <source>
        <dbReference type="ARBA" id="ARBA00007301"/>
    </source>
</evidence>
<dbReference type="InterPro" id="IPR019740">
    <property type="entry name" value="Pyridox_Oxase_CS"/>
</dbReference>
<feature type="binding site" evidence="7 9">
    <location>
        <begin position="78"/>
        <end position="79"/>
    </location>
    <ligand>
        <name>FMN</name>
        <dbReference type="ChEBI" id="CHEBI:58210"/>
    </ligand>
</feature>
<dbReference type="PANTHER" id="PTHR10851">
    <property type="entry name" value="PYRIDOXINE-5-PHOSPHATE OXIDASE"/>
    <property type="match status" value="1"/>
</dbReference>
<dbReference type="PANTHER" id="PTHR10851:SF0">
    <property type="entry name" value="PYRIDOXINE-5'-PHOSPHATE OXIDASE"/>
    <property type="match status" value="1"/>
</dbReference>
<dbReference type="eggNOG" id="COG0259">
    <property type="taxonomic scope" value="Bacteria"/>
</dbReference>
<feature type="binding site" evidence="7 9">
    <location>
        <position position="107"/>
    </location>
    <ligand>
        <name>FMN</name>
        <dbReference type="ChEBI" id="CHEBI:58210"/>
    </ligand>
</feature>
<comment type="subunit">
    <text evidence="2 7">Homodimer.</text>
</comment>
<dbReference type="FunFam" id="2.30.110.10:FF:000020">
    <property type="entry name" value="PNPO isoform 11"/>
    <property type="match status" value="1"/>
</dbReference>
<proteinExistence type="inferred from homology"/>
<comment type="pathway">
    <text evidence="7">Cofactor metabolism; pyridoxal 5'-phosphate salvage; pyridoxal 5'-phosphate from pyridoxine 5'-phosphate: step 1/1.</text>
</comment>
<feature type="binding site" evidence="7 9">
    <location>
        <position position="187"/>
    </location>
    <ligand>
        <name>FMN</name>
        <dbReference type="ChEBI" id="CHEBI:58210"/>
    </ligand>
</feature>
<dbReference type="SUPFAM" id="SSF50475">
    <property type="entry name" value="FMN-binding split barrel"/>
    <property type="match status" value="1"/>
</dbReference>
<keyword evidence="5 7" id="KW-0560">Oxidoreductase</keyword>
<evidence type="ECO:0000256" key="3">
    <source>
        <dbReference type="ARBA" id="ARBA00022630"/>
    </source>
</evidence>
<dbReference type="RefSeq" id="WP_014783094.1">
    <property type="nucleotide sequence ID" value="NC_018013.1"/>
</dbReference>
<evidence type="ECO:0000256" key="4">
    <source>
        <dbReference type="ARBA" id="ARBA00022643"/>
    </source>
</evidence>
<feature type="binding site" evidence="7 8">
    <location>
        <position position="129"/>
    </location>
    <ligand>
        <name>substrate</name>
    </ligand>
</feature>
<dbReference type="InterPro" id="IPR000659">
    <property type="entry name" value="Pyridox_Oxase"/>
</dbReference>
<keyword evidence="6 7" id="KW-0664">Pyridoxine biosynthesis</keyword>
<dbReference type="HAMAP" id="MF_01629">
    <property type="entry name" value="PdxH"/>
    <property type="match status" value="1"/>
</dbReference>
<dbReference type="Gene3D" id="2.30.110.10">
    <property type="entry name" value="Electron Transport, Fmn-binding Protein, Chain A"/>
    <property type="match status" value="1"/>
</dbReference>
<keyword evidence="10" id="KW-0175">Coiled coil</keyword>
<feature type="binding site" evidence="7 9">
    <location>
        <begin position="63"/>
        <end position="68"/>
    </location>
    <ligand>
        <name>FMN</name>
        <dbReference type="ChEBI" id="CHEBI:58210"/>
    </ligand>
</feature>
<feature type="binding site" evidence="7 8">
    <location>
        <position position="68"/>
    </location>
    <ligand>
        <name>substrate</name>
    </ligand>
</feature>
<comment type="similarity">
    <text evidence="1 7">Belongs to the pyridoxamine 5'-phosphate oxidase family.</text>
</comment>
<dbReference type="Pfam" id="PF01243">
    <property type="entry name" value="PNPOx_N"/>
    <property type="match status" value="1"/>
</dbReference>
<comment type="cofactor">
    <cofactor evidence="7 9">
        <name>FMN</name>
        <dbReference type="ChEBI" id="CHEBI:58210"/>
    </cofactor>
    <text evidence="7 9">Binds 1 FMN per subunit.</text>
</comment>
<feature type="domain" description="Pyridoxine 5'-phosphate oxidase dimerisation C-terminal" evidence="12">
    <location>
        <begin position="174"/>
        <end position="214"/>
    </location>
</feature>
<feature type="binding site" evidence="7 8">
    <location>
        <position position="133"/>
    </location>
    <ligand>
        <name>substrate</name>
    </ligand>
</feature>
<keyword evidence="3 7" id="KW-0285">Flavoprotein</keyword>
<evidence type="ECO:0000259" key="12">
    <source>
        <dbReference type="Pfam" id="PF10590"/>
    </source>
</evidence>
<dbReference type="InterPro" id="IPR011576">
    <property type="entry name" value="Pyridox_Oxase_N"/>
</dbReference>
<dbReference type="PROSITE" id="PS01064">
    <property type="entry name" value="PYRIDOX_OXIDASE"/>
    <property type="match status" value="1"/>
</dbReference>
<organism evidence="13 14">
    <name type="scientific">Aequorivita sublithincola (strain DSM 14238 / LMG 21431 / ACAM 643 / 9-3)</name>
    <dbReference type="NCBI Taxonomy" id="746697"/>
    <lineage>
        <taxon>Bacteria</taxon>
        <taxon>Pseudomonadati</taxon>
        <taxon>Bacteroidota</taxon>
        <taxon>Flavobacteriia</taxon>
        <taxon>Flavobacteriales</taxon>
        <taxon>Flavobacteriaceae</taxon>
        <taxon>Aequorivita</taxon>
    </lineage>
</organism>
<keyword evidence="4 7" id="KW-0288">FMN</keyword>
<dbReference type="STRING" id="746697.Aeqsu_2385"/>
<evidence type="ECO:0000256" key="5">
    <source>
        <dbReference type="ARBA" id="ARBA00023002"/>
    </source>
</evidence>
<dbReference type="GO" id="GO:0008615">
    <property type="term" value="P:pyridoxine biosynthetic process"/>
    <property type="evidence" value="ECO:0007669"/>
    <property type="project" value="UniProtKB-UniRule"/>
</dbReference>
<evidence type="ECO:0000256" key="7">
    <source>
        <dbReference type="HAMAP-Rule" id="MF_01629"/>
    </source>
</evidence>
<dbReference type="KEGG" id="asl:Aeqsu_2385"/>
<gene>
    <name evidence="7" type="primary">pdxH</name>
    <name evidence="13" type="ordered locus">Aeqsu_2385</name>
</gene>
<feature type="domain" description="Pyridoxamine 5'-phosphate oxidase N-terminal" evidence="11">
    <location>
        <begin position="44"/>
        <end position="160"/>
    </location>
</feature>
<dbReference type="PATRIC" id="fig|746697.3.peg.2437"/>
<dbReference type="PIRSF" id="PIRSF000190">
    <property type="entry name" value="Pyd_amn-ph_oxd"/>
    <property type="match status" value="1"/>
</dbReference>
<protein>
    <recommendedName>
        <fullName evidence="7">Pyridoxine/pyridoxamine 5'-phosphate oxidase</fullName>
        <ecNumber evidence="7">1.4.3.5</ecNumber>
    </recommendedName>
    <alternativeName>
        <fullName evidence="7">PNP/PMP oxidase</fullName>
        <shortName evidence="7">PNPOx</shortName>
    </alternativeName>
    <alternativeName>
        <fullName evidence="7">Pyridoxal 5'-phosphate synthase</fullName>
    </alternativeName>
</protein>
<reference evidence="13 14" key="1">
    <citation type="submission" date="2012-06" db="EMBL/GenBank/DDBJ databases">
        <title>The complete genome of Aequorivita sublithincola DSM 14238.</title>
        <authorList>
            <consortium name="US DOE Joint Genome Institute (JGI-PGF)"/>
            <person name="Lucas S."/>
            <person name="Copeland A."/>
            <person name="Lapidus A."/>
            <person name="Goodwin L."/>
            <person name="Pitluck S."/>
            <person name="Peters L."/>
            <person name="Munk A.C.C."/>
            <person name="Kyrpides N."/>
            <person name="Mavromatis K."/>
            <person name="Pagani I."/>
            <person name="Ivanova N."/>
            <person name="Ovchinnikova G."/>
            <person name="Zeytun A."/>
            <person name="Detter J.C."/>
            <person name="Han C."/>
            <person name="Land M."/>
            <person name="Hauser L."/>
            <person name="Markowitz V."/>
            <person name="Cheng J.-F."/>
            <person name="Hugenholtz P."/>
            <person name="Woyke T."/>
            <person name="Wu D."/>
            <person name="Tindall B."/>
            <person name="Faehnrich R."/>
            <person name="Brambilla E."/>
            <person name="Klenk H.-P."/>
            <person name="Eisen J.A."/>
        </authorList>
    </citation>
    <scope>NUCLEOTIDE SEQUENCE [LARGE SCALE GENOMIC DNA]</scope>
    <source>
        <strain evidence="14">DSM 14238 / LMG 21431 / ACAM 643 / 9-3</strain>
    </source>
</reference>
<dbReference type="GO" id="GO:0004733">
    <property type="term" value="F:pyridoxamine phosphate oxidase activity"/>
    <property type="evidence" value="ECO:0007669"/>
    <property type="project" value="UniProtKB-UniRule"/>
</dbReference>
<evidence type="ECO:0000256" key="8">
    <source>
        <dbReference type="PIRSR" id="PIRSR000190-1"/>
    </source>
</evidence>
<comment type="function">
    <text evidence="7">Catalyzes the oxidation of either pyridoxine 5'-phosphate (PNP) or pyridoxamine 5'-phosphate (PMP) into pyridoxal 5'-phosphate (PLP).</text>
</comment>
<dbReference type="Proteomes" id="UP000006049">
    <property type="component" value="Chromosome"/>
</dbReference>
<dbReference type="InterPro" id="IPR012349">
    <property type="entry name" value="Split_barrel_FMN-bd"/>
</dbReference>
<comment type="catalytic activity">
    <reaction evidence="7">
        <text>pyridoxine 5'-phosphate + O2 = pyridoxal 5'-phosphate + H2O2</text>
        <dbReference type="Rhea" id="RHEA:15149"/>
        <dbReference type="ChEBI" id="CHEBI:15379"/>
        <dbReference type="ChEBI" id="CHEBI:16240"/>
        <dbReference type="ChEBI" id="CHEBI:58589"/>
        <dbReference type="ChEBI" id="CHEBI:597326"/>
        <dbReference type="EC" id="1.4.3.5"/>
    </reaction>
</comment>
<evidence type="ECO:0000256" key="2">
    <source>
        <dbReference type="ARBA" id="ARBA00011738"/>
    </source>
</evidence>
<dbReference type="GO" id="GO:0010181">
    <property type="term" value="F:FMN binding"/>
    <property type="evidence" value="ECO:0007669"/>
    <property type="project" value="UniProtKB-UniRule"/>
</dbReference>
<dbReference type="OrthoDB" id="9780392at2"/>
<dbReference type="UniPathway" id="UPA01068">
    <property type="reaction ID" value="UER00304"/>
</dbReference>
<accession>I3YXX7</accession>
<evidence type="ECO:0000256" key="10">
    <source>
        <dbReference type="SAM" id="Coils"/>
    </source>
</evidence>
<dbReference type="NCBIfam" id="TIGR00558">
    <property type="entry name" value="pdxH"/>
    <property type="match status" value="1"/>
</dbReference>
<dbReference type="Pfam" id="PF10590">
    <property type="entry name" value="PNP_phzG_C"/>
    <property type="match status" value="1"/>
</dbReference>